<gene>
    <name evidence="1" type="ORF">B1B_16485</name>
</gene>
<comment type="caution">
    <text evidence="1">The sequence shown here is derived from an EMBL/GenBank/DDBJ whole genome shotgun (WGS) entry which is preliminary data.</text>
</comment>
<organism evidence="1">
    <name type="scientific">mine drainage metagenome</name>
    <dbReference type="NCBI Taxonomy" id="410659"/>
    <lineage>
        <taxon>unclassified sequences</taxon>
        <taxon>metagenomes</taxon>
        <taxon>ecological metagenomes</taxon>
    </lineage>
</organism>
<reference evidence="1" key="1">
    <citation type="submission" date="2013-08" db="EMBL/GenBank/DDBJ databases">
        <authorList>
            <person name="Mendez C."/>
            <person name="Richter M."/>
            <person name="Ferrer M."/>
            <person name="Sanchez J."/>
        </authorList>
    </citation>
    <scope>NUCLEOTIDE SEQUENCE</scope>
</reference>
<name>T1A3S5_9ZZZZ</name>
<dbReference type="AlphaFoldDB" id="T1A3S5"/>
<protein>
    <submittedName>
        <fullName evidence="1">Permease, multidrug efflux</fullName>
    </submittedName>
</protein>
<sequence length="58" mass="6308">MQYKWRALSNTTVSTLMASIDSNIVLIALPTIGRQLPGTSATDLLWILLGYSIITATL</sequence>
<dbReference type="SUPFAM" id="SSF103473">
    <property type="entry name" value="MFS general substrate transporter"/>
    <property type="match status" value="1"/>
</dbReference>
<accession>T1A3S5</accession>
<evidence type="ECO:0000313" key="1">
    <source>
        <dbReference type="EMBL" id="EQD36510.1"/>
    </source>
</evidence>
<dbReference type="EMBL" id="AUZY01010971">
    <property type="protein sequence ID" value="EQD36510.1"/>
    <property type="molecule type" value="Genomic_DNA"/>
</dbReference>
<reference evidence="1" key="2">
    <citation type="journal article" date="2014" name="ISME J.">
        <title>Microbial stratification in low pH oxic and suboxic macroscopic growths along an acid mine drainage.</title>
        <authorList>
            <person name="Mendez-Garcia C."/>
            <person name="Mesa V."/>
            <person name="Sprenger R.R."/>
            <person name="Richter M."/>
            <person name="Diez M.S."/>
            <person name="Solano J."/>
            <person name="Bargiela R."/>
            <person name="Golyshina O.V."/>
            <person name="Manteca A."/>
            <person name="Ramos J.L."/>
            <person name="Gallego J.R."/>
            <person name="Llorente I."/>
            <person name="Martins Dos Santos V.A."/>
            <person name="Jensen O.N."/>
            <person name="Pelaez A.I."/>
            <person name="Sanchez J."/>
            <person name="Ferrer M."/>
        </authorList>
    </citation>
    <scope>NUCLEOTIDE SEQUENCE</scope>
</reference>
<dbReference type="InterPro" id="IPR036259">
    <property type="entry name" value="MFS_trans_sf"/>
</dbReference>
<proteinExistence type="predicted"/>
<feature type="non-terminal residue" evidence="1">
    <location>
        <position position="58"/>
    </location>
</feature>